<sequence>MFKKIFGMKKMVNNGKKNITWDKDESLYLIPKEVLVDDLFPFLDLKTLLRLRSVSKEFRDSVNLFLKIEANAKELGIFALYKGSQFYAVGENVAHKVASDSIWDAIFNDGMLDIDVTPSHISKSFSSRVTLFKSEKTAKAKVNSQTSYGKNMMLYSRPYLANVNLDENVVLAKLDKDKAGYNPDIMTIQKLGKCDICYLDGGEIPKPHSGNSP</sequence>
<dbReference type="Proteomes" id="UP000054773">
    <property type="component" value="Unassembled WGS sequence"/>
</dbReference>
<protein>
    <recommendedName>
        <fullName evidence="3">F-box domain-containing protein</fullName>
    </recommendedName>
</protein>
<dbReference type="AlphaFoldDB" id="A0A0W0TLE9"/>
<evidence type="ECO:0008006" key="3">
    <source>
        <dbReference type="Google" id="ProtNLM"/>
    </source>
</evidence>
<dbReference type="CDD" id="cd22126">
    <property type="entry name" value="F-box_FBXL15"/>
    <property type="match status" value="1"/>
</dbReference>
<comment type="caution">
    <text evidence="1">The sequence shown here is derived from an EMBL/GenBank/DDBJ whole genome shotgun (WGS) entry which is preliminary data.</text>
</comment>
<proteinExistence type="predicted"/>
<name>A0A0W0TLE9_LEGER</name>
<dbReference type="PATRIC" id="fig|448.7.peg.1929"/>
<dbReference type="OrthoDB" id="5657153at2"/>
<dbReference type="EMBL" id="LNYA01000029">
    <property type="protein sequence ID" value="KTC96446.1"/>
    <property type="molecule type" value="Genomic_DNA"/>
</dbReference>
<keyword evidence="2" id="KW-1185">Reference proteome</keyword>
<dbReference type="RefSeq" id="WP_058526987.1">
    <property type="nucleotide sequence ID" value="NZ_CAAAHY010000035.1"/>
</dbReference>
<evidence type="ECO:0000313" key="1">
    <source>
        <dbReference type="EMBL" id="KTC96446.1"/>
    </source>
</evidence>
<evidence type="ECO:0000313" key="2">
    <source>
        <dbReference type="Proteomes" id="UP000054773"/>
    </source>
</evidence>
<reference evidence="1 2" key="1">
    <citation type="submission" date="2015-11" db="EMBL/GenBank/DDBJ databases">
        <title>Genomic analysis of 38 Legionella species identifies large and diverse effector repertoires.</title>
        <authorList>
            <person name="Burstein D."/>
            <person name="Amaro F."/>
            <person name="Zusman T."/>
            <person name="Lifshitz Z."/>
            <person name="Cohen O."/>
            <person name="Gilbert J.A."/>
            <person name="Pupko T."/>
            <person name="Shuman H.A."/>
            <person name="Segal G."/>
        </authorList>
    </citation>
    <scope>NUCLEOTIDE SEQUENCE [LARGE SCALE GENOMIC DNA]</scope>
    <source>
        <strain evidence="1 2">SE-32A-C8</strain>
    </source>
</reference>
<gene>
    <name evidence="1" type="ORF">Lery_1842</name>
</gene>
<organism evidence="1 2">
    <name type="scientific">Legionella erythra</name>
    <dbReference type="NCBI Taxonomy" id="448"/>
    <lineage>
        <taxon>Bacteria</taxon>
        <taxon>Pseudomonadati</taxon>
        <taxon>Pseudomonadota</taxon>
        <taxon>Gammaproteobacteria</taxon>
        <taxon>Legionellales</taxon>
        <taxon>Legionellaceae</taxon>
        <taxon>Legionella</taxon>
    </lineage>
</organism>
<accession>A0A0W0TLE9</accession>